<evidence type="ECO:0000256" key="2">
    <source>
        <dbReference type="ARBA" id="ARBA00023125"/>
    </source>
</evidence>
<dbReference type="PRINTS" id="PR00032">
    <property type="entry name" value="HTHARAC"/>
</dbReference>
<keyword evidence="3" id="KW-0804">Transcription</keyword>
<dbReference type="Proteomes" id="UP000295606">
    <property type="component" value="Unassembled WGS sequence"/>
</dbReference>
<evidence type="ECO:0000313" key="5">
    <source>
        <dbReference type="EMBL" id="TDG02977.1"/>
    </source>
</evidence>
<evidence type="ECO:0000256" key="1">
    <source>
        <dbReference type="ARBA" id="ARBA00023015"/>
    </source>
</evidence>
<dbReference type="PROSITE" id="PS00041">
    <property type="entry name" value="HTH_ARAC_FAMILY_1"/>
    <property type="match status" value="1"/>
</dbReference>
<comment type="caution">
    <text evidence="5">The sequence shown here is derived from an EMBL/GenBank/DDBJ whole genome shotgun (WGS) entry which is preliminary data.</text>
</comment>
<dbReference type="InterPro" id="IPR020449">
    <property type="entry name" value="Tscrpt_reg_AraC-type_HTH"/>
</dbReference>
<dbReference type="GO" id="GO:0043565">
    <property type="term" value="F:sequence-specific DNA binding"/>
    <property type="evidence" value="ECO:0007669"/>
    <property type="project" value="InterPro"/>
</dbReference>
<dbReference type="AlphaFoldDB" id="A0A4R5L457"/>
<accession>A0A4R5L457</accession>
<evidence type="ECO:0000256" key="3">
    <source>
        <dbReference type="ARBA" id="ARBA00023163"/>
    </source>
</evidence>
<reference evidence="5 6" key="1">
    <citation type="submission" date="2019-03" db="EMBL/GenBank/DDBJ databases">
        <title>Paraburkholderia sp. isolated from native Mimosa gymnas in Guartela State Park, Brazil.</title>
        <authorList>
            <person name="Paulitsch F."/>
            <person name="Hungria M."/>
            <person name="Delamuta J.R.M."/>
            <person name="Ribeiro R.A."/>
            <person name="Dall'Agnol R."/>
            <person name="Silva J.S.B."/>
        </authorList>
    </citation>
    <scope>NUCLEOTIDE SEQUENCE [LARGE SCALE GENOMIC DNA]</scope>
    <source>
        <strain evidence="5 6">CNPSo 3008</strain>
    </source>
</reference>
<dbReference type="PROSITE" id="PS01124">
    <property type="entry name" value="HTH_ARAC_FAMILY_2"/>
    <property type="match status" value="1"/>
</dbReference>
<dbReference type="InterPro" id="IPR018060">
    <property type="entry name" value="HTH_AraC"/>
</dbReference>
<dbReference type="SUPFAM" id="SSF46689">
    <property type="entry name" value="Homeodomain-like"/>
    <property type="match status" value="1"/>
</dbReference>
<dbReference type="PANTHER" id="PTHR11019:SF159">
    <property type="entry name" value="TRANSCRIPTIONAL REGULATOR-RELATED"/>
    <property type="match status" value="1"/>
</dbReference>
<dbReference type="PANTHER" id="PTHR11019">
    <property type="entry name" value="HTH-TYPE TRANSCRIPTIONAL REGULATOR NIMR"/>
    <property type="match status" value="1"/>
</dbReference>
<name>A0A4R5L457_9BURK</name>
<feature type="domain" description="HTH araC/xylS-type" evidence="4">
    <location>
        <begin position="42"/>
        <end position="105"/>
    </location>
</feature>
<sequence>MFLSEIKYMSSLCDWNHGIGSTRLFTDVCCSADTSLPSSDDFREQLGTSFVAWREQACLIEAVARLNRGESVTRVAYELGYGSPTAFSTMFKRVMGVSPQRYLSGEP</sequence>
<dbReference type="InterPro" id="IPR009057">
    <property type="entry name" value="Homeodomain-like_sf"/>
</dbReference>
<dbReference type="Pfam" id="PF12833">
    <property type="entry name" value="HTH_18"/>
    <property type="match status" value="1"/>
</dbReference>
<evidence type="ECO:0000259" key="4">
    <source>
        <dbReference type="PROSITE" id="PS01124"/>
    </source>
</evidence>
<proteinExistence type="predicted"/>
<dbReference type="Gene3D" id="1.10.10.60">
    <property type="entry name" value="Homeodomain-like"/>
    <property type="match status" value="1"/>
</dbReference>
<dbReference type="SMART" id="SM00342">
    <property type="entry name" value="HTH_ARAC"/>
    <property type="match status" value="1"/>
</dbReference>
<dbReference type="GO" id="GO:0003700">
    <property type="term" value="F:DNA-binding transcription factor activity"/>
    <property type="evidence" value="ECO:0007669"/>
    <property type="project" value="InterPro"/>
</dbReference>
<evidence type="ECO:0000313" key="6">
    <source>
        <dbReference type="Proteomes" id="UP000295606"/>
    </source>
</evidence>
<keyword evidence="2" id="KW-0238">DNA-binding</keyword>
<dbReference type="InterPro" id="IPR018062">
    <property type="entry name" value="HTH_AraC-typ_CS"/>
</dbReference>
<dbReference type="OrthoDB" id="9804543at2"/>
<organism evidence="5 6">
    <name type="scientific">Paraburkholderia guartelaensis</name>
    <dbReference type="NCBI Taxonomy" id="2546446"/>
    <lineage>
        <taxon>Bacteria</taxon>
        <taxon>Pseudomonadati</taxon>
        <taxon>Pseudomonadota</taxon>
        <taxon>Betaproteobacteria</taxon>
        <taxon>Burkholderiales</taxon>
        <taxon>Burkholderiaceae</taxon>
        <taxon>Paraburkholderia</taxon>
    </lineage>
</organism>
<protein>
    <submittedName>
        <fullName evidence="5">AraC family transcriptional regulator</fullName>
    </submittedName>
</protein>
<keyword evidence="1" id="KW-0805">Transcription regulation</keyword>
<dbReference type="EMBL" id="SMOD01000049">
    <property type="protein sequence ID" value="TDG02977.1"/>
    <property type="molecule type" value="Genomic_DNA"/>
</dbReference>
<gene>
    <name evidence="5" type="ORF">E1N52_37220</name>
</gene>